<evidence type="ECO:0000313" key="2">
    <source>
        <dbReference type="Proteomes" id="UP000306630"/>
    </source>
</evidence>
<dbReference type="AlphaFoldDB" id="A0A4S2G405"/>
<sequence>MAALYITPTEIAITLDVPEELFKSDISISDHPARKAYLKGKISQKIATRKQMAMLARVGSPAALEMSERALLDMQDDE</sequence>
<protein>
    <submittedName>
        <fullName evidence="1">Uncharacterized protein</fullName>
    </submittedName>
</protein>
<dbReference type="EMBL" id="SRYD01000001">
    <property type="protein sequence ID" value="TGY76707.1"/>
    <property type="molecule type" value="Genomic_DNA"/>
</dbReference>
<evidence type="ECO:0000313" key="1">
    <source>
        <dbReference type="EMBL" id="TGY76707.1"/>
    </source>
</evidence>
<accession>A0A4S2G405</accession>
<organism evidence="1 2">
    <name type="scientific">Muribaculum intestinale</name>
    <dbReference type="NCBI Taxonomy" id="1796646"/>
    <lineage>
        <taxon>Bacteria</taxon>
        <taxon>Pseudomonadati</taxon>
        <taxon>Bacteroidota</taxon>
        <taxon>Bacteroidia</taxon>
        <taxon>Bacteroidales</taxon>
        <taxon>Muribaculaceae</taxon>
        <taxon>Muribaculum</taxon>
    </lineage>
</organism>
<reference evidence="1 2" key="1">
    <citation type="submission" date="2019-04" db="EMBL/GenBank/DDBJ databases">
        <title>Microbes associate with the intestines of laboratory mice.</title>
        <authorList>
            <person name="Navarre W."/>
            <person name="Wong E."/>
            <person name="Huang K."/>
            <person name="Tropini C."/>
            <person name="Ng K."/>
            <person name="Yu B."/>
        </authorList>
    </citation>
    <scope>NUCLEOTIDE SEQUENCE [LARGE SCALE GENOMIC DNA]</scope>
    <source>
        <strain evidence="1 2">NM06_A21</strain>
    </source>
</reference>
<dbReference type="Proteomes" id="UP000306630">
    <property type="component" value="Unassembled WGS sequence"/>
</dbReference>
<gene>
    <name evidence="1" type="ORF">E5333_00170</name>
</gene>
<name>A0A4S2G405_9BACT</name>
<proteinExistence type="predicted"/>
<comment type="caution">
    <text evidence="1">The sequence shown here is derived from an EMBL/GenBank/DDBJ whole genome shotgun (WGS) entry which is preliminary data.</text>
</comment>
<dbReference type="RefSeq" id="WP_135957243.1">
    <property type="nucleotide sequence ID" value="NZ_CAOOOG010000027.1"/>
</dbReference>